<name>A0A1S1PYP0_9ACTN</name>
<gene>
    <name evidence="2" type="ORF">BBK14_19365</name>
</gene>
<dbReference type="EMBL" id="MAXA01000217">
    <property type="protein sequence ID" value="OHV27783.1"/>
    <property type="molecule type" value="Genomic_DNA"/>
</dbReference>
<reference evidence="3" key="1">
    <citation type="submission" date="2016-07" db="EMBL/GenBank/DDBJ databases">
        <title>Frankia sp. NRRL B-16219 Genome sequencing.</title>
        <authorList>
            <person name="Ghodhbane-Gtari F."/>
            <person name="Swanson E."/>
            <person name="Gueddou A."/>
            <person name="Louati M."/>
            <person name="Nouioui I."/>
            <person name="Hezbri K."/>
            <person name="Abebe-Akele F."/>
            <person name="Simpson S."/>
            <person name="Morris K."/>
            <person name="Thomas K."/>
            <person name="Gtari M."/>
            <person name="Tisa L.S."/>
        </authorList>
    </citation>
    <scope>NUCLEOTIDE SEQUENCE [LARGE SCALE GENOMIC DNA]</scope>
    <source>
        <strain evidence="3">NRRL B-16219</strain>
    </source>
</reference>
<organism evidence="2 3">
    <name type="scientific">Parafrankia soli</name>
    <dbReference type="NCBI Taxonomy" id="2599596"/>
    <lineage>
        <taxon>Bacteria</taxon>
        <taxon>Bacillati</taxon>
        <taxon>Actinomycetota</taxon>
        <taxon>Actinomycetes</taxon>
        <taxon>Frankiales</taxon>
        <taxon>Frankiaceae</taxon>
        <taxon>Parafrankia</taxon>
    </lineage>
</organism>
<protein>
    <submittedName>
        <fullName evidence="2">Uncharacterized protein</fullName>
    </submittedName>
</protein>
<evidence type="ECO:0000256" key="1">
    <source>
        <dbReference type="SAM" id="MobiDB-lite"/>
    </source>
</evidence>
<dbReference type="Proteomes" id="UP000179769">
    <property type="component" value="Unassembled WGS sequence"/>
</dbReference>
<evidence type="ECO:0000313" key="3">
    <source>
        <dbReference type="Proteomes" id="UP000179769"/>
    </source>
</evidence>
<comment type="caution">
    <text evidence="2">The sequence shown here is derived from an EMBL/GenBank/DDBJ whole genome shotgun (WGS) entry which is preliminary data.</text>
</comment>
<dbReference type="RefSeq" id="WP_071064347.1">
    <property type="nucleotide sequence ID" value="NZ_MAXA01000217.1"/>
</dbReference>
<keyword evidence="3" id="KW-1185">Reference proteome</keyword>
<feature type="compositionally biased region" description="Low complexity" evidence="1">
    <location>
        <begin position="29"/>
        <end position="59"/>
    </location>
</feature>
<dbReference type="AlphaFoldDB" id="A0A1S1PYP0"/>
<sequence>MRHAGLEVGPVALRRPNLDDVFLSLTTASRTTAPSTRPTPATVTPAGASTAGVAARGAGQPAPSRREEPAR</sequence>
<accession>A0A1S1PYP0</accession>
<evidence type="ECO:0000313" key="2">
    <source>
        <dbReference type="EMBL" id="OHV27783.1"/>
    </source>
</evidence>
<feature type="region of interest" description="Disordered" evidence="1">
    <location>
        <begin position="29"/>
        <end position="71"/>
    </location>
</feature>
<proteinExistence type="predicted"/>